<dbReference type="Proteomes" id="UP001165960">
    <property type="component" value="Unassembled WGS sequence"/>
</dbReference>
<organism evidence="1 2">
    <name type="scientific">Entomophthora muscae</name>
    <dbReference type="NCBI Taxonomy" id="34485"/>
    <lineage>
        <taxon>Eukaryota</taxon>
        <taxon>Fungi</taxon>
        <taxon>Fungi incertae sedis</taxon>
        <taxon>Zoopagomycota</taxon>
        <taxon>Entomophthoromycotina</taxon>
        <taxon>Entomophthoromycetes</taxon>
        <taxon>Entomophthorales</taxon>
        <taxon>Entomophthoraceae</taxon>
        <taxon>Entomophthora</taxon>
    </lineage>
</organism>
<sequence>MSYVPWIPHLLYYQTVDPCTHAGANHAVPFSVAISCYNSFPLTYSQEKDTLVTLTALSDLDVQGRDIKITLDKVKGKNHLTEHNFHKDITITYNEMSDIHYKYTSQCFSTFEFVHPFPIELVNNEFQIAKNFLHHPKLIKEWISFDIETRKYTACKVIEINDIPVFKFLEEYSQTHVGSTSDPQARLALTLARAKFKFGEWVVEEGAFSRTRIAPDKPYLELTIVYMNEPIKIKAPYLAISPQNFDSRASFYSQNCLKARNSSSKYSPKFWLPRSQSLFWDETISIHRRSRTGILKIQKFKKESPILQVKNIVSALGRLNQHNITSLILDLSDAAGDYACMSQLLMQILFNKRTDIWFQFRHAPLMDAMINTVQTDMLLNVNFTFEEELFTPTSFLKTRFYRYRNLHSSYTPPLQEKCPQDAEFVPGLIPDKVAVMTNSICFGACARFVSEVSSLPQVKTFKAGGMKGSPALLASSSDYGRIDSTEIIDTLASFKETSKPGPLKPFASVVQLNVPAREFIRHNKAGADIQSQSLLAHHHINHDATDLPFTVWDHISDRLNQRAPNPSLEFSTHSLNIMKPPDYQQNNQKTIPLSPLELPAPTLNIPT</sequence>
<gene>
    <name evidence="1" type="ORF">DSO57_1031751</name>
</gene>
<keyword evidence="2" id="KW-1185">Reference proteome</keyword>
<protein>
    <submittedName>
        <fullName evidence="1">Uncharacterized protein</fullName>
    </submittedName>
</protein>
<comment type="caution">
    <text evidence="1">The sequence shown here is derived from an EMBL/GenBank/DDBJ whole genome shotgun (WGS) entry which is preliminary data.</text>
</comment>
<reference evidence="1" key="1">
    <citation type="submission" date="2022-04" db="EMBL/GenBank/DDBJ databases">
        <title>Genome of the entomopathogenic fungus Entomophthora muscae.</title>
        <authorList>
            <person name="Elya C."/>
            <person name="Lovett B.R."/>
            <person name="Lee E."/>
            <person name="Macias A.M."/>
            <person name="Hajek A.E."/>
            <person name="De Bivort B.L."/>
            <person name="Kasson M.T."/>
            <person name="De Fine Licht H.H."/>
            <person name="Stajich J.E."/>
        </authorList>
    </citation>
    <scope>NUCLEOTIDE SEQUENCE</scope>
    <source>
        <strain evidence="1">Berkeley</strain>
    </source>
</reference>
<evidence type="ECO:0000313" key="1">
    <source>
        <dbReference type="EMBL" id="KAJ9083731.1"/>
    </source>
</evidence>
<dbReference type="EMBL" id="QTSX02000941">
    <property type="protein sequence ID" value="KAJ9083731.1"/>
    <property type="molecule type" value="Genomic_DNA"/>
</dbReference>
<name>A0ACC2UAS3_9FUNG</name>
<proteinExistence type="predicted"/>
<accession>A0ACC2UAS3</accession>
<evidence type="ECO:0000313" key="2">
    <source>
        <dbReference type="Proteomes" id="UP001165960"/>
    </source>
</evidence>